<evidence type="ECO:0000256" key="10">
    <source>
        <dbReference type="RuleBase" id="RU004326"/>
    </source>
</evidence>
<dbReference type="GO" id="GO:0008973">
    <property type="term" value="F:phosphopentomutase activity"/>
    <property type="evidence" value="ECO:0007669"/>
    <property type="project" value="TreeGrafter"/>
</dbReference>
<accession>K8Z8U4</accession>
<dbReference type="Pfam" id="PF02879">
    <property type="entry name" value="PGM_PMM_II"/>
    <property type="match status" value="1"/>
</dbReference>
<reference evidence="15 16" key="1">
    <citation type="journal article" date="2013" name="Genome Announc.">
        <title>Draft Genome Sequence of Catellicoccus marimammalium, a Novel Species Commonly Found in Gull Feces.</title>
        <authorList>
            <person name="Weigand M.R."/>
            <person name="Ryu H."/>
            <person name="Bozcek L."/>
            <person name="Konstantinidis K.T."/>
            <person name="Santo Domingo J.W."/>
        </authorList>
    </citation>
    <scope>NUCLEOTIDE SEQUENCE [LARGE SCALE GENOMIC DNA]</scope>
    <source>
        <strain evidence="15 16">M35/04/3</strain>
    </source>
</reference>
<dbReference type="InterPro" id="IPR005846">
    <property type="entry name" value="A-D-PHexomutase_a/b/a-III"/>
</dbReference>
<dbReference type="InterPro" id="IPR036900">
    <property type="entry name" value="A-D-PHexomutase_C_sf"/>
</dbReference>
<proteinExistence type="inferred from homology"/>
<feature type="domain" description="Alpha-D-phosphohexomutase C-terminal" evidence="11">
    <location>
        <begin position="510"/>
        <end position="542"/>
    </location>
</feature>
<dbReference type="InterPro" id="IPR016066">
    <property type="entry name" value="A-D-PHexomutase_CS"/>
</dbReference>
<dbReference type="Proteomes" id="UP000016057">
    <property type="component" value="Unassembled WGS sequence"/>
</dbReference>
<dbReference type="PANTHER" id="PTHR45745">
    <property type="entry name" value="PHOSPHOMANNOMUTASE 45A"/>
    <property type="match status" value="1"/>
</dbReference>
<feature type="domain" description="Alpha-D-phosphohexomutase alpha/beta/alpha" evidence="12">
    <location>
        <begin position="45"/>
        <end position="186"/>
    </location>
</feature>
<keyword evidence="7 10" id="KW-0479">Metal-binding</keyword>
<organism evidence="15 16">
    <name type="scientific">Catellicoccus marimammalium M35/04/3</name>
    <dbReference type="NCBI Taxonomy" id="1234409"/>
    <lineage>
        <taxon>Bacteria</taxon>
        <taxon>Bacillati</taxon>
        <taxon>Bacillota</taxon>
        <taxon>Bacilli</taxon>
        <taxon>Lactobacillales</taxon>
        <taxon>Enterococcaceae</taxon>
        <taxon>Catellicoccus</taxon>
    </lineage>
</organism>
<gene>
    <name evidence="15" type="ORF">C683_0785</name>
</gene>
<evidence type="ECO:0000313" key="16">
    <source>
        <dbReference type="Proteomes" id="UP000016057"/>
    </source>
</evidence>
<dbReference type="Gene3D" id="3.40.120.10">
    <property type="entry name" value="Alpha-D-Glucose-1,6-Bisphosphate, subunit A, domain 3"/>
    <property type="match status" value="3"/>
</dbReference>
<evidence type="ECO:0000256" key="7">
    <source>
        <dbReference type="ARBA" id="ARBA00022723"/>
    </source>
</evidence>
<evidence type="ECO:0000256" key="3">
    <source>
        <dbReference type="ARBA" id="ARBA00010231"/>
    </source>
</evidence>
<dbReference type="CDD" id="cd05799">
    <property type="entry name" value="PGM2"/>
    <property type="match status" value="1"/>
</dbReference>
<evidence type="ECO:0000256" key="5">
    <source>
        <dbReference type="ARBA" id="ARBA00022526"/>
    </source>
</evidence>
<evidence type="ECO:0000259" key="11">
    <source>
        <dbReference type="Pfam" id="PF00408"/>
    </source>
</evidence>
<dbReference type="InterPro" id="IPR005844">
    <property type="entry name" value="A-D-PHexomutase_a/b/a-I"/>
</dbReference>
<dbReference type="GO" id="GO:0006166">
    <property type="term" value="P:purine ribonucleoside salvage"/>
    <property type="evidence" value="ECO:0007669"/>
    <property type="project" value="TreeGrafter"/>
</dbReference>
<dbReference type="Pfam" id="PF02880">
    <property type="entry name" value="PGM_PMM_III"/>
    <property type="match status" value="1"/>
</dbReference>
<keyword evidence="9" id="KW-0413">Isomerase</keyword>
<dbReference type="OrthoDB" id="9806956at2"/>
<evidence type="ECO:0000259" key="14">
    <source>
        <dbReference type="Pfam" id="PF02880"/>
    </source>
</evidence>
<keyword evidence="16" id="KW-1185">Reference proteome</keyword>
<name>K8Z8U4_9ENTE</name>
<dbReference type="InterPro" id="IPR005843">
    <property type="entry name" value="A-D-PHexomutase_C"/>
</dbReference>
<comment type="similarity">
    <text evidence="3 10">Belongs to the phosphohexose mutase family.</text>
</comment>
<feature type="domain" description="Alpha-D-phosphohexomutase alpha/beta/alpha" evidence="14">
    <location>
        <begin position="324"/>
        <end position="446"/>
    </location>
</feature>
<dbReference type="EC" id="5.4.2.2" evidence="4"/>
<dbReference type="Pfam" id="PF00408">
    <property type="entry name" value="PGM_PMM_IV"/>
    <property type="match status" value="1"/>
</dbReference>
<dbReference type="InterPro" id="IPR016055">
    <property type="entry name" value="A-D-PHexomutase_a/b/a-I/II/III"/>
</dbReference>
<dbReference type="STRING" id="1234409.C683_0785"/>
<dbReference type="GO" id="GO:0004614">
    <property type="term" value="F:phosphoglucomutase activity"/>
    <property type="evidence" value="ECO:0007669"/>
    <property type="project" value="UniProtKB-EC"/>
</dbReference>
<dbReference type="Pfam" id="PF02878">
    <property type="entry name" value="PGM_PMM_I"/>
    <property type="match status" value="1"/>
</dbReference>
<keyword evidence="6" id="KW-0597">Phosphoprotein</keyword>
<dbReference type="AlphaFoldDB" id="K8Z8U4"/>
<dbReference type="GO" id="GO:0006006">
    <property type="term" value="P:glucose metabolic process"/>
    <property type="evidence" value="ECO:0007669"/>
    <property type="project" value="UniProtKB-KW"/>
</dbReference>
<evidence type="ECO:0000256" key="8">
    <source>
        <dbReference type="ARBA" id="ARBA00022842"/>
    </source>
</evidence>
<dbReference type="GO" id="GO:0000287">
    <property type="term" value="F:magnesium ion binding"/>
    <property type="evidence" value="ECO:0007669"/>
    <property type="project" value="InterPro"/>
</dbReference>
<feature type="domain" description="Alpha-D-phosphohexomutase alpha/beta/alpha" evidence="13">
    <location>
        <begin position="226"/>
        <end position="317"/>
    </location>
</feature>
<evidence type="ECO:0000256" key="6">
    <source>
        <dbReference type="ARBA" id="ARBA00022553"/>
    </source>
</evidence>
<dbReference type="eggNOG" id="COG1109">
    <property type="taxonomic scope" value="Bacteria"/>
</dbReference>
<evidence type="ECO:0000259" key="12">
    <source>
        <dbReference type="Pfam" id="PF02878"/>
    </source>
</evidence>
<keyword evidence="5" id="KW-0119">Carbohydrate metabolism</keyword>
<keyword evidence="5" id="KW-0313">Glucose metabolism</keyword>
<dbReference type="PATRIC" id="fig|1234409.3.peg.736"/>
<dbReference type="SUPFAM" id="SSF53738">
    <property type="entry name" value="Phosphoglucomutase, first 3 domains"/>
    <property type="match status" value="3"/>
</dbReference>
<dbReference type="SUPFAM" id="SSF55957">
    <property type="entry name" value="Phosphoglucomutase, C-terminal domain"/>
    <property type="match status" value="1"/>
</dbReference>
<dbReference type="InterPro" id="IPR005845">
    <property type="entry name" value="A-D-PHexomutase_a/b/a-II"/>
</dbReference>
<evidence type="ECO:0000256" key="2">
    <source>
        <dbReference type="ARBA" id="ARBA00001946"/>
    </source>
</evidence>
<evidence type="ECO:0000313" key="15">
    <source>
        <dbReference type="EMBL" id="EKU27454.1"/>
    </source>
</evidence>
<comment type="caution">
    <text evidence="15">The sequence shown here is derived from an EMBL/GenBank/DDBJ whole genome shotgun (WGS) entry which is preliminary data.</text>
</comment>
<keyword evidence="8 10" id="KW-0460">Magnesium</keyword>
<evidence type="ECO:0000256" key="1">
    <source>
        <dbReference type="ARBA" id="ARBA00000443"/>
    </source>
</evidence>
<dbReference type="PANTHER" id="PTHR45745:SF1">
    <property type="entry name" value="PHOSPHOGLUCOMUTASE 2B-RELATED"/>
    <property type="match status" value="1"/>
</dbReference>
<evidence type="ECO:0000256" key="4">
    <source>
        <dbReference type="ARBA" id="ARBA00012728"/>
    </source>
</evidence>
<dbReference type="EMBL" id="AMYT01000017">
    <property type="protein sequence ID" value="EKU27454.1"/>
    <property type="molecule type" value="Genomic_DNA"/>
</dbReference>
<comment type="catalytic activity">
    <reaction evidence="1">
        <text>alpha-D-glucose 1-phosphate = alpha-D-glucose 6-phosphate</text>
        <dbReference type="Rhea" id="RHEA:23536"/>
        <dbReference type="ChEBI" id="CHEBI:58225"/>
        <dbReference type="ChEBI" id="CHEBI:58601"/>
        <dbReference type="EC" id="5.4.2.2"/>
    </reaction>
</comment>
<comment type="cofactor">
    <cofactor evidence="2">
        <name>Mg(2+)</name>
        <dbReference type="ChEBI" id="CHEBI:18420"/>
    </cofactor>
</comment>
<dbReference type="RefSeq" id="WP_009490236.1">
    <property type="nucleotide sequence ID" value="NZ_AMYT01000017.1"/>
</dbReference>
<evidence type="ECO:0000256" key="9">
    <source>
        <dbReference type="ARBA" id="ARBA00023235"/>
    </source>
</evidence>
<dbReference type="Gene3D" id="3.30.310.50">
    <property type="entry name" value="Alpha-D-phosphohexomutase, C-terminal domain"/>
    <property type="match status" value="1"/>
</dbReference>
<dbReference type="PROSITE" id="PS00710">
    <property type="entry name" value="PGM_PMM"/>
    <property type="match status" value="1"/>
</dbReference>
<sequence length="558" mass="63661">MKEKIMTEYNRWLEADYIDDETKEEIKRLQDFPEQLQDSFYKSLEFGTAGARGIVGVGPNRLNCYTVRRITQGYAQFLQKNYKNEANTHGVVIAYDNRHYSKEFALEVARTLAANKINAYLFSQITTTPELSYAVRYLKTVGGVVITASHNPPQYNGYKVYDETGCQMVPELAEQLVAEIQTIQSYDISVADEEDEHIHLLDTSIDEDFLNDELAVLHHSDVFSELSDDFKVLYTPLHGTGRKPVLEGLSRLGLKKVYTVEEQLVPDPEFSTVELPNPEDVKAFTLALEVARKEDISLLLATDPDCDRVGVMVRTNKGEYQALNGNQIGALVIYYLLSTNEEWKKQPKPYIASSIVTSDLGEVIAKDFGVESVRTLTGFKYIGEQMNQRLKDQTFIMGYEESYGFLVSLLERDKDGVSASFVLTEMAAYYWQQGKTLVDVLHELDERYGYYREALISLTLPGQKGMAEIQALMQKLRYLDLENESFIHQRIDYLKDETGLPKADVLQFTLKNQAKIFVRPSGTEPKIKFYIGVCGSSEKEAQEQIYVCQQWIQKIQED</sequence>
<protein>
    <recommendedName>
        <fullName evidence="4">phosphoglucomutase (alpha-D-glucose-1,6-bisphosphate-dependent)</fullName>
        <ecNumber evidence="4">5.4.2.2</ecNumber>
    </recommendedName>
</protein>
<evidence type="ECO:0000259" key="13">
    <source>
        <dbReference type="Pfam" id="PF02879"/>
    </source>
</evidence>